<accession>A0A7I8W276</accession>
<evidence type="ECO:0000313" key="3">
    <source>
        <dbReference type="Proteomes" id="UP000549394"/>
    </source>
</evidence>
<reference evidence="2 3" key="1">
    <citation type="submission" date="2020-08" db="EMBL/GenBank/DDBJ databases">
        <authorList>
            <person name="Hejnol A."/>
        </authorList>
    </citation>
    <scope>NUCLEOTIDE SEQUENCE [LARGE SCALE GENOMIC DNA]</scope>
</reference>
<gene>
    <name evidence="2" type="ORF">DGYR_LOCUS10086</name>
</gene>
<organism evidence="2 3">
    <name type="scientific">Dimorphilus gyrociliatus</name>
    <dbReference type="NCBI Taxonomy" id="2664684"/>
    <lineage>
        <taxon>Eukaryota</taxon>
        <taxon>Metazoa</taxon>
        <taxon>Spiralia</taxon>
        <taxon>Lophotrochozoa</taxon>
        <taxon>Annelida</taxon>
        <taxon>Polychaeta</taxon>
        <taxon>Polychaeta incertae sedis</taxon>
        <taxon>Dinophilidae</taxon>
        <taxon>Dimorphilus</taxon>
    </lineage>
</organism>
<protein>
    <submittedName>
        <fullName evidence="2">DgyrCDS10704</fullName>
    </submittedName>
</protein>
<dbReference type="PANTHER" id="PTHR20883:SF51">
    <property type="entry name" value="PHYTANOYL-COA HYDROXYLASE"/>
    <property type="match status" value="1"/>
</dbReference>
<name>A0A7I8W276_9ANNE</name>
<keyword evidence="3" id="KW-1185">Reference proteome</keyword>
<proteinExistence type="predicted"/>
<dbReference type="Proteomes" id="UP000549394">
    <property type="component" value="Unassembled WGS sequence"/>
</dbReference>
<dbReference type="PANTHER" id="PTHR20883">
    <property type="entry name" value="PHYTANOYL-COA DIOXYGENASE DOMAIN CONTAINING 1"/>
    <property type="match status" value="1"/>
</dbReference>
<dbReference type="AlphaFoldDB" id="A0A7I8W276"/>
<evidence type="ECO:0000313" key="2">
    <source>
        <dbReference type="EMBL" id="CAD5122259.1"/>
    </source>
</evidence>
<evidence type="ECO:0000256" key="1">
    <source>
        <dbReference type="ARBA" id="ARBA00001962"/>
    </source>
</evidence>
<dbReference type="OrthoDB" id="445007at2759"/>
<sequence>MDKSQIVHLRENNTIQEFKNTGKFEINDEIKKVYDDEGVFCVRNLFSKEEIDHILKGITETDLITSRAWDLADGEGRASRLVIWSHPGNDVTGMVARSRRLVESSERLLGGEVYHYHSKLMMKEPHTGGKHLWHQDYGYWYKNGMLRPDVLTVFIALDVCNKTNGGLQVVPGTHKAGRIEHDLLHGQTVANYDRVNALCEHYGGVVYADLQPGDALFFHSNVLHTSDKNDSDLRRWCLLLSYNRADNDPIYKHHHPNYTQLKMVEDSEILSCQNFTDMSGKEFMDPAGDKTVNISLKKSGFH</sequence>
<dbReference type="EMBL" id="CAJFCJ010000016">
    <property type="protein sequence ID" value="CAD5122259.1"/>
    <property type="molecule type" value="Genomic_DNA"/>
</dbReference>
<dbReference type="Pfam" id="PF05721">
    <property type="entry name" value="PhyH"/>
    <property type="match status" value="1"/>
</dbReference>
<dbReference type="Gene3D" id="2.60.120.620">
    <property type="entry name" value="q2cbj1_9rhob like domain"/>
    <property type="match status" value="1"/>
</dbReference>
<comment type="cofactor">
    <cofactor evidence="1">
        <name>Fe cation</name>
        <dbReference type="ChEBI" id="CHEBI:24875"/>
    </cofactor>
</comment>
<dbReference type="InterPro" id="IPR008775">
    <property type="entry name" value="Phytyl_CoA_dOase-like"/>
</dbReference>
<dbReference type="SUPFAM" id="SSF51197">
    <property type="entry name" value="Clavaminate synthase-like"/>
    <property type="match status" value="1"/>
</dbReference>
<comment type="caution">
    <text evidence="2">The sequence shown here is derived from an EMBL/GenBank/DDBJ whole genome shotgun (WGS) entry which is preliminary data.</text>
</comment>